<accession>A0A6L2NP83</accession>
<evidence type="ECO:0000256" key="2">
    <source>
        <dbReference type="SAM" id="MobiDB-lite"/>
    </source>
</evidence>
<dbReference type="AlphaFoldDB" id="A0A6L2NP83"/>
<feature type="region of interest" description="Disordered" evidence="2">
    <location>
        <begin position="1"/>
        <end position="28"/>
    </location>
</feature>
<evidence type="ECO:0000313" key="3">
    <source>
        <dbReference type="EMBL" id="GEU87960.1"/>
    </source>
</evidence>
<dbReference type="EMBL" id="BKCJ010009646">
    <property type="protein sequence ID" value="GEU87960.1"/>
    <property type="molecule type" value="Genomic_DNA"/>
</dbReference>
<evidence type="ECO:0000256" key="1">
    <source>
        <dbReference type="SAM" id="Coils"/>
    </source>
</evidence>
<name>A0A6L2NP83_TANCI</name>
<organism evidence="3">
    <name type="scientific">Tanacetum cinerariifolium</name>
    <name type="common">Dalmatian daisy</name>
    <name type="synonym">Chrysanthemum cinerariifolium</name>
    <dbReference type="NCBI Taxonomy" id="118510"/>
    <lineage>
        <taxon>Eukaryota</taxon>
        <taxon>Viridiplantae</taxon>
        <taxon>Streptophyta</taxon>
        <taxon>Embryophyta</taxon>
        <taxon>Tracheophyta</taxon>
        <taxon>Spermatophyta</taxon>
        <taxon>Magnoliopsida</taxon>
        <taxon>eudicotyledons</taxon>
        <taxon>Gunneridae</taxon>
        <taxon>Pentapetalae</taxon>
        <taxon>asterids</taxon>
        <taxon>campanulids</taxon>
        <taxon>Asterales</taxon>
        <taxon>Asteraceae</taxon>
        <taxon>Asteroideae</taxon>
        <taxon>Anthemideae</taxon>
        <taxon>Anthemidinae</taxon>
        <taxon>Tanacetum</taxon>
    </lineage>
</organism>
<feature type="coiled-coil region" evidence="1">
    <location>
        <begin position="109"/>
        <end position="136"/>
    </location>
</feature>
<sequence>MAKIKKGKEGSPGNLFPPLDNPELTIRRRSRADPTLLNDFKMAAEGNGDPPVPDLRNMEELCQPSLNGRAFEKHQELMVHLAAQEESNALTNPIGLERAWFSLAPGSMKNELSSINRDQALQIRELEAELAKKDSALVYAERISTEGAIEKEKLVTQLSRSEIEKFDCIRKLIPAVVSRLLQSHEYKQSLSKPFNMAIHAWWSKGLVEECFEKDIMAALHRVENFDPYSDKKLYPIYDKLFEKEYPYVAKIASGFRHLVADFLKVYSGPTPSSETLAVPALKVPTGPSVPSV</sequence>
<evidence type="ECO:0008006" key="4">
    <source>
        <dbReference type="Google" id="ProtNLM"/>
    </source>
</evidence>
<proteinExistence type="predicted"/>
<reference evidence="3" key="1">
    <citation type="journal article" date="2019" name="Sci. Rep.">
        <title>Draft genome of Tanacetum cinerariifolium, the natural source of mosquito coil.</title>
        <authorList>
            <person name="Yamashiro T."/>
            <person name="Shiraishi A."/>
            <person name="Satake H."/>
            <person name="Nakayama K."/>
        </authorList>
    </citation>
    <scope>NUCLEOTIDE SEQUENCE</scope>
</reference>
<gene>
    <name evidence="3" type="ORF">Tci_059938</name>
</gene>
<protein>
    <recommendedName>
        <fullName evidence="4">Reverse transcriptase domain-containing protein</fullName>
    </recommendedName>
</protein>
<keyword evidence="1" id="KW-0175">Coiled coil</keyword>
<comment type="caution">
    <text evidence="3">The sequence shown here is derived from an EMBL/GenBank/DDBJ whole genome shotgun (WGS) entry which is preliminary data.</text>
</comment>